<dbReference type="Gene3D" id="3.40.190.10">
    <property type="entry name" value="Periplasmic binding protein-like II"/>
    <property type="match status" value="1"/>
</dbReference>
<dbReference type="PATRIC" id="fig|1410657.5.peg.374"/>
<dbReference type="Proteomes" id="UP000051841">
    <property type="component" value="Unassembled WGS sequence"/>
</dbReference>
<proteinExistence type="predicted"/>
<sequence length="284" mass="31976">MLTVLSITLLVGCSSSNKPVIRVGSKNFTENEVLAEIYSLALEDAGFKVNRQFDISSSAVHTSIVNNKIDLYPGYTGTAYISILGYTETVSGDEIYKIVKEEYKKKYKLEWLTKSPAQDSNGLAVSSKVSKKYGIKTISDLQKHASKLRVISQGEFDKRADGIPGLTKVYGEFKFKSIKVYDNALKYSLLDEDKGDVIPAYTSEGQLTSSKYVLLEDDKHFWPDYNVAPIVRSDILKKYPKIASILDPINKKLTTKDLQTLNKKVDIDKQDYQDVAKEYYESLK</sequence>
<dbReference type="GO" id="GO:0043190">
    <property type="term" value="C:ATP-binding cassette (ABC) transporter complex"/>
    <property type="evidence" value="ECO:0007669"/>
    <property type="project" value="InterPro"/>
</dbReference>
<organism evidence="2 3">
    <name type="scientific">Kandleria vitulina DSM 20405</name>
    <dbReference type="NCBI Taxonomy" id="1410657"/>
    <lineage>
        <taxon>Bacteria</taxon>
        <taxon>Bacillati</taxon>
        <taxon>Bacillota</taxon>
        <taxon>Erysipelotrichia</taxon>
        <taxon>Erysipelotrichales</taxon>
        <taxon>Coprobacillaceae</taxon>
        <taxon>Kandleria</taxon>
    </lineage>
</organism>
<reference evidence="2 3" key="1">
    <citation type="journal article" date="2015" name="Genome Announc.">
        <title>Expanding the biotechnology potential of lactobacilli through comparative genomics of 213 strains and associated genera.</title>
        <authorList>
            <person name="Sun Z."/>
            <person name="Harris H.M."/>
            <person name="McCann A."/>
            <person name="Guo C."/>
            <person name="Argimon S."/>
            <person name="Zhang W."/>
            <person name="Yang X."/>
            <person name="Jeffery I.B."/>
            <person name="Cooney J.C."/>
            <person name="Kagawa T.F."/>
            <person name="Liu W."/>
            <person name="Song Y."/>
            <person name="Salvetti E."/>
            <person name="Wrobel A."/>
            <person name="Rasinkangas P."/>
            <person name="Parkhill J."/>
            <person name="Rea M.C."/>
            <person name="O'Sullivan O."/>
            <person name="Ritari J."/>
            <person name="Douillard F.P."/>
            <person name="Paul Ross R."/>
            <person name="Yang R."/>
            <person name="Briner A.E."/>
            <person name="Felis G.E."/>
            <person name="de Vos W.M."/>
            <person name="Barrangou R."/>
            <person name="Klaenhammer T.R."/>
            <person name="Caufield P.W."/>
            <person name="Cui Y."/>
            <person name="Zhang H."/>
            <person name="O'Toole P.W."/>
        </authorList>
    </citation>
    <scope>NUCLEOTIDE SEQUENCE [LARGE SCALE GENOMIC DNA]</scope>
    <source>
        <strain evidence="2 3">DSM 20405</strain>
    </source>
</reference>
<feature type="domain" description="ABC-type glycine betaine transport system substrate-binding" evidence="1">
    <location>
        <begin position="21"/>
        <end position="281"/>
    </location>
</feature>
<dbReference type="Pfam" id="PF04069">
    <property type="entry name" value="OpuAC"/>
    <property type="match status" value="1"/>
</dbReference>
<comment type="caution">
    <text evidence="2">The sequence shown here is derived from an EMBL/GenBank/DDBJ whole genome shotgun (WGS) entry which is preliminary data.</text>
</comment>
<gene>
    <name evidence="2" type="ORF">IV49_GL000353</name>
</gene>
<dbReference type="Gene3D" id="3.40.190.120">
    <property type="entry name" value="Osmoprotection protein (prox), domain 2"/>
    <property type="match status" value="1"/>
</dbReference>
<keyword evidence="3" id="KW-1185">Reference proteome</keyword>
<dbReference type="AlphaFoldDB" id="A0A0R2HB76"/>
<evidence type="ECO:0000313" key="3">
    <source>
        <dbReference type="Proteomes" id="UP000051841"/>
    </source>
</evidence>
<dbReference type="GO" id="GO:0022857">
    <property type="term" value="F:transmembrane transporter activity"/>
    <property type="evidence" value="ECO:0007669"/>
    <property type="project" value="InterPro"/>
</dbReference>
<evidence type="ECO:0000259" key="1">
    <source>
        <dbReference type="Pfam" id="PF04069"/>
    </source>
</evidence>
<dbReference type="EMBL" id="JQBL01000012">
    <property type="protein sequence ID" value="KRN50223.1"/>
    <property type="molecule type" value="Genomic_DNA"/>
</dbReference>
<name>A0A0R2HB76_9FIRM</name>
<evidence type="ECO:0000313" key="2">
    <source>
        <dbReference type="EMBL" id="KRN50223.1"/>
    </source>
</evidence>
<dbReference type="SUPFAM" id="SSF53850">
    <property type="entry name" value="Periplasmic binding protein-like II"/>
    <property type="match status" value="1"/>
</dbReference>
<dbReference type="InterPro" id="IPR007210">
    <property type="entry name" value="ABC_Gly_betaine_transp_sub-bd"/>
</dbReference>
<accession>A0A0R2HB76</accession>
<dbReference type="CDD" id="cd13615">
    <property type="entry name" value="PBP2_ProWY"/>
    <property type="match status" value="1"/>
</dbReference>
<protein>
    <submittedName>
        <fullName evidence="2">Glycine betaine ABC transporter substrate-binding protein</fullName>
    </submittedName>
</protein>